<comment type="caution">
    <text evidence="1">The sequence shown here is derived from an EMBL/GenBank/DDBJ whole genome shotgun (WGS) entry which is preliminary data.</text>
</comment>
<dbReference type="InterPro" id="IPR008928">
    <property type="entry name" value="6-hairpin_glycosidase_sf"/>
</dbReference>
<accession>A0A9P8W9E2</accession>
<evidence type="ECO:0000313" key="1">
    <source>
        <dbReference type="EMBL" id="KAH6892944.1"/>
    </source>
</evidence>
<dbReference type="SUPFAM" id="SSF48208">
    <property type="entry name" value="Six-hairpin glycosidases"/>
    <property type="match status" value="1"/>
</dbReference>
<dbReference type="OrthoDB" id="302966at2759"/>
<reference evidence="1 2" key="1">
    <citation type="journal article" date="2021" name="Nat. Commun.">
        <title>Genetic determinants of endophytism in the Arabidopsis root mycobiome.</title>
        <authorList>
            <person name="Mesny F."/>
            <person name="Miyauchi S."/>
            <person name="Thiergart T."/>
            <person name="Pickel B."/>
            <person name="Atanasova L."/>
            <person name="Karlsson M."/>
            <person name="Huettel B."/>
            <person name="Barry K.W."/>
            <person name="Haridas S."/>
            <person name="Chen C."/>
            <person name="Bauer D."/>
            <person name="Andreopoulos W."/>
            <person name="Pangilinan J."/>
            <person name="LaButti K."/>
            <person name="Riley R."/>
            <person name="Lipzen A."/>
            <person name="Clum A."/>
            <person name="Drula E."/>
            <person name="Henrissat B."/>
            <person name="Kohler A."/>
            <person name="Grigoriev I.V."/>
            <person name="Martin F.M."/>
            <person name="Hacquard S."/>
        </authorList>
    </citation>
    <scope>NUCLEOTIDE SEQUENCE [LARGE SCALE GENOMIC DNA]</scope>
    <source>
        <strain evidence="1 2">MPI-CAGE-CH-0241</strain>
    </source>
</reference>
<dbReference type="AlphaFoldDB" id="A0A9P8W9E2"/>
<name>A0A9P8W9E2_9HYPO</name>
<keyword evidence="2" id="KW-1185">Reference proteome</keyword>
<dbReference type="Proteomes" id="UP000777438">
    <property type="component" value="Unassembled WGS sequence"/>
</dbReference>
<proteinExistence type="predicted"/>
<dbReference type="EMBL" id="JAGPYM010000006">
    <property type="protein sequence ID" value="KAH6892944.1"/>
    <property type="molecule type" value="Genomic_DNA"/>
</dbReference>
<dbReference type="GO" id="GO:0005975">
    <property type="term" value="P:carbohydrate metabolic process"/>
    <property type="evidence" value="ECO:0007669"/>
    <property type="project" value="InterPro"/>
</dbReference>
<evidence type="ECO:0000313" key="2">
    <source>
        <dbReference type="Proteomes" id="UP000777438"/>
    </source>
</evidence>
<protein>
    <submittedName>
        <fullName evidence="1">Uncharacterized protein</fullName>
    </submittedName>
</protein>
<organism evidence="1 2">
    <name type="scientific">Thelonectria olida</name>
    <dbReference type="NCBI Taxonomy" id="1576542"/>
    <lineage>
        <taxon>Eukaryota</taxon>
        <taxon>Fungi</taxon>
        <taxon>Dikarya</taxon>
        <taxon>Ascomycota</taxon>
        <taxon>Pezizomycotina</taxon>
        <taxon>Sordariomycetes</taxon>
        <taxon>Hypocreomycetidae</taxon>
        <taxon>Hypocreales</taxon>
        <taxon>Nectriaceae</taxon>
        <taxon>Thelonectria</taxon>
    </lineage>
</organism>
<gene>
    <name evidence="1" type="ORF">B0T10DRAFT_591744</name>
</gene>
<sequence>MATQDALRRFIGAMEVVYGPFQDLTEEEAGLWSPPENPGAGGHRGRYLWTDAFGVVNFVTLFKETSSPKYLVLAKRLVQTVHDVLGRTRDGLARLPGATDDEPLSGGLRIGKLSASGSDGDGQYHHYLTLWMFALNRVSLATGDSKYNDLAIQLAKAIHPRFIIHRPSGKLRMVWKISMDMKHILVASEGHLDAATGHVICRLLQRTAVGQEALLKQEIDDYLQIMSCDGKLSPSGDTLDLGMGLWMCHFFKDEPWAAELGDKGLRLAKRTLSEDSSTMLRDASQRLMFREVGACMGVSCYGGDDDLESKVAALMEFWEKHMEQQEDEDLRPISLVMYSAALIVGAFHDGYLGDL</sequence>